<dbReference type="InterPro" id="IPR020546">
    <property type="entry name" value="ATP_synth_F1_dsu/esu_N"/>
</dbReference>
<evidence type="ECO:0000313" key="19">
    <source>
        <dbReference type="Proteomes" id="UP000253940"/>
    </source>
</evidence>
<comment type="function">
    <text evidence="1 15">Produces ATP from ADP in the presence of a proton gradient across the membrane.</text>
</comment>
<keyword evidence="7 15" id="KW-1003">Cell membrane</keyword>
<evidence type="ECO:0000256" key="8">
    <source>
        <dbReference type="ARBA" id="ARBA00022781"/>
    </source>
</evidence>
<evidence type="ECO:0000313" key="18">
    <source>
        <dbReference type="EMBL" id="AXI04239.1"/>
    </source>
</evidence>
<proteinExistence type="inferred from homology"/>
<comment type="similarity">
    <text evidence="3 15 16">Belongs to the ATPase epsilon chain family.</text>
</comment>
<dbReference type="EMBL" id="CP031222">
    <property type="protein sequence ID" value="AXI04239.1"/>
    <property type="molecule type" value="Genomic_DNA"/>
</dbReference>
<evidence type="ECO:0000259" key="17">
    <source>
        <dbReference type="Pfam" id="PF02823"/>
    </source>
</evidence>
<dbReference type="HAMAP" id="MF_00530">
    <property type="entry name" value="ATP_synth_epsil_bac"/>
    <property type="match status" value="1"/>
</dbReference>
<evidence type="ECO:0000256" key="3">
    <source>
        <dbReference type="ARBA" id="ARBA00005712"/>
    </source>
</evidence>
<evidence type="ECO:0000256" key="16">
    <source>
        <dbReference type="RuleBase" id="RU003656"/>
    </source>
</evidence>
<dbReference type="RefSeq" id="WP_114900347.1">
    <property type="nucleotide sequence ID" value="NZ_CP031222.1"/>
</dbReference>
<dbReference type="Pfam" id="PF02823">
    <property type="entry name" value="ATP-synt_DE_N"/>
    <property type="match status" value="1"/>
</dbReference>
<dbReference type="InterPro" id="IPR036771">
    <property type="entry name" value="ATPsynth_dsu/esu_N"/>
</dbReference>
<evidence type="ECO:0000256" key="5">
    <source>
        <dbReference type="ARBA" id="ARBA00014480"/>
    </source>
</evidence>
<comment type="subunit">
    <text evidence="4 15 16">F-type ATPases have 2 components, CF(1) - the catalytic core - and CF(0) - the membrane proton channel. CF(1) has five subunits: alpha(3), beta(3), gamma(1), delta(1), epsilon(1). CF(0) has three main subunits: a, b and c.</text>
</comment>
<dbReference type="GO" id="GO:0046933">
    <property type="term" value="F:proton-transporting ATP synthase activity, rotational mechanism"/>
    <property type="evidence" value="ECO:0007669"/>
    <property type="project" value="UniProtKB-UniRule"/>
</dbReference>
<evidence type="ECO:0000256" key="13">
    <source>
        <dbReference type="ARBA" id="ARBA00030215"/>
    </source>
</evidence>
<organism evidence="18 19">
    <name type="scientific">Aquirhabdus parva</name>
    <dbReference type="NCBI Taxonomy" id="2283318"/>
    <lineage>
        <taxon>Bacteria</taxon>
        <taxon>Pseudomonadati</taxon>
        <taxon>Pseudomonadota</taxon>
        <taxon>Gammaproteobacteria</taxon>
        <taxon>Moraxellales</taxon>
        <taxon>Moraxellaceae</taxon>
        <taxon>Aquirhabdus</taxon>
    </lineage>
</organism>
<accession>A0A345PAD0</accession>
<dbReference type="InterPro" id="IPR001469">
    <property type="entry name" value="ATP_synth_F1_dsu/esu"/>
</dbReference>
<evidence type="ECO:0000256" key="4">
    <source>
        <dbReference type="ARBA" id="ARBA00011648"/>
    </source>
</evidence>
<keyword evidence="6 15" id="KW-0813">Transport</keyword>
<dbReference type="GO" id="GO:0005886">
    <property type="term" value="C:plasma membrane"/>
    <property type="evidence" value="ECO:0007669"/>
    <property type="project" value="UniProtKB-SubCell"/>
</dbReference>
<evidence type="ECO:0000256" key="1">
    <source>
        <dbReference type="ARBA" id="ARBA00003543"/>
    </source>
</evidence>
<dbReference type="Gene3D" id="2.60.15.10">
    <property type="entry name" value="F0F1 ATP synthase delta/epsilon subunit, N-terminal"/>
    <property type="match status" value="1"/>
</dbReference>
<name>A0A345PAD0_9GAMM</name>
<dbReference type="NCBIfam" id="TIGR01216">
    <property type="entry name" value="ATP_synt_epsi"/>
    <property type="match status" value="1"/>
</dbReference>
<reference evidence="18 19" key="1">
    <citation type="submission" date="2018-07" db="EMBL/GenBank/DDBJ databases">
        <title>Genome sequencing of Moraxellaceae gen. HYN0046.</title>
        <authorList>
            <person name="Kim M."/>
            <person name="Yi H."/>
        </authorList>
    </citation>
    <scope>NUCLEOTIDE SEQUENCE [LARGE SCALE GENOMIC DNA]</scope>
    <source>
        <strain evidence="18 19">HYN0046</strain>
    </source>
</reference>
<dbReference type="SUPFAM" id="SSF46604">
    <property type="entry name" value="Epsilon subunit of F1F0-ATP synthase C-terminal domain"/>
    <property type="match status" value="1"/>
</dbReference>
<dbReference type="KEGG" id="mbah:HYN46_16195"/>
<evidence type="ECO:0000256" key="9">
    <source>
        <dbReference type="ARBA" id="ARBA00023065"/>
    </source>
</evidence>
<keyword evidence="9 15" id="KW-0406">Ion transport</keyword>
<dbReference type="FunFam" id="2.60.15.10:FF:000001">
    <property type="entry name" value="ATP synthase epsilon chain"/>
    <property type="match status" value="1"/>
</dbReference>
<keyword evidence="11 15" id="KW-0139">CF(1)</keyword>
<dbReference type="SUPFAM" id="SSF51344">
    <property type="entry name" value="Epsilon subunit of F1F0-ATP synthase N-terminal domain"/>
    <property type="match status" value="1"/>
</dbReference>
<evidence type="ECO:0000256" key="2">
    <source>
        <dbReference type="ARBA" id="ARBA00004202"/>
    </source>
</evidence>
<evidence type="ECO:0000256" key="11">
    <source>
        <dbReference type="ARBA" id="ARBA00023196"/>
    </source>
</evidence>
<sequence length="140" mass="14774">MATLHCDVVSVGGSIFSGDINMLIADGIAGQMGILPGHAPLVTLLKPSALRVQHSDGHEEQIYVSGGVLEVQPHVVTVLADTAIHAANLDEAKILEARQHAESLLANQKGDFDAAAALSVLAETAAQLQTLQRYKYRAQV</sequence>
<dbReference type="OrthoDB" id="9791445at2"/>
<dbReference type="AlphaFoldDB" id="A0A345PAD0"/>
<keyword evidence="10 15" id="KW-0472">Membrane</keyword>
<comment type="subcellular location">
    <subcellularLocation>
        <location evidence="2 15">Cell membrane</location>
        <topology evidence="2 15">Peripheral membrane protein</topology>
    </subcellularLocation>
</comment>
<evidence type="ECO:0000256" key="10">
    <source>
        <dbReference type="ARBA" id="ARBA00023136"/>
    </source>
</evidence>
<dbReference type="InterPro" id="IPR036794">
    <property type="entry name" value="ATP_F1_dsu/esu_C_sf"/>
</dbReference>
<keyword evidence="19" id="KW-1185">Reference proteome</keyword>
<dbReference type="NCBIfam" id="NF001847">
    <property type="entry name" value="PRK00571.1-4"/>
    <property type="match status" value="1"/>
</dbReference>
<dbReference type="PANTHER" id="PTHR13822">
    <property type="entry name" value="ATP SYNTHASE DELTA/EPSILON CHAIN"/>
    <property type="match status" value="1"/>
</dbReference>
<feature type="domain" description="ATP synthase F1 complex delta/epsilon subunit N-terminal" evidence="17">
    <location>
        <begin position="4"/>
        <end position="83"/>
    </location>
</feature>
<dbReference type="CDD" id="cd12152">
    <property type="entry name" value="F1-ATPase_delta"/>
    <property type="match status" value="1"/>
</dbReference>
<dbReference type="Gene3D" id="1.20.5.440">
    <property type="entry name" value="ATP synthase delta/epsilon subunit, C-terminal domain"/>
    <property type="match status" value="1"/>
</dbReference>
<keyword evidence="8 15" id="KW-0375">Hydrogen ion transport</keyword>
<dbReference type="Proteomes" id="UP000253940">
    <property type="component" value="Chromosome"/>
</dbReference>
<evidence type="ECO:0000256" key="6">
    <source>
        <dbReference type="ARBA" id="ARBA00022448"/>
    </source>
</evidence>
<dbReference type="PANTHER" id="PTHR13822:SF10">
    <property type="entry name" value="ATP SYNTHASE EPSILON CHAIN, CHLOROPLASTIC"/>
    <property type="match status" value="1"/>
</dbReference>
<gene>
    <name evidence="15" type="primary">atpC</name>
    <name evidence="18" type="ORF">HYN46_16195</name>
</gene>
<dbReference type="GO" id="GO:0005524">
    <property type="term" value="F:ATP binding"/>
    <property type="evidence" value="ECO:0007669"/>
    <property type="project" value="UniProtKB-UniRule"/>
</dbReference>
<evidence type="ECO:0000256" key="7">
    <source>
        <dbReference type="ARBA" id="ARBA00022475"/>
    </source>
</evidence>
<dbReference type="GO" id="GO:0045259">
    <property type="term" value="C:proton-transporting ATP synthase complex"/>
    <property type="evidence" value="ECO:0007669"/>
    <property type="project" value="UniProtKB-KW"/>
</dbReference>
<keyword evidence="12 15" id="KW-0066">ATP synthesis</keyword>
<protein>
    <recommendedName>
        <fullName evidence="5 15">ATP synthase epsilon chain</fullName>
    </recommendedName>
    <alternativeName>
        <fullName evidence="14 15">ATP synthase F1 sector epsilon subunit</fullName>
    </alternativeName>
    <alternativeName>
        <fullName evidence="13 15">F-ATPase epsilon subunit</fullName>
    </alternativeName>
</protein>
<evidence type="ECO:0000256" key="15">
    <source>
        <dbReference type="HAMAP-Rule" id="MF_00530"/>
    </source>
</evidence>
<evidence type="ECO:0000256" key="14">
    <source>
        <dbReference type="ARBA" id="ARBA00031795"/>
    </source>
</evidence>
<evidence type="ECO:0000256" key="12">
    <source>
        <dbReference type="ARBA" id="ARBA00023310"/>
    </source>
</evidence>